<dbReference type="Pfam" id="PF01161">
    <property type="entry name" value="PBP"/>
    <property type="match status" value="1"/>
</dbReference>
<dbReference type="InterPro" id="IPR029058">
    <property type="entry name" value="AB_hydrolase_fold"/>
</dbReference>
<dbReference type="SUPFAM" id="SSF49777">
    <property type="entry name" value="PEBP-like"/>
    <property type="match status" value="1"/>
</dbReference>
<dbReference type="SUPFAM" id="SSF48403">
    <property type="entry name" value="Ankyrin repeat"/>
    <property type="match status" value="1"/>
</dbReference>
<dbReference type="PROSITE" id="PS50088">
    <property type="entry name" value="ANK_REPEAT"/>
    <property type="match status" value="2"/>
</dbReference>
<dbReference type="Gene3D" id="3.40.50.1820">
    <property type="entry name" value="alpha/beta hydrolase"/>
    <property type="match status" value="1"/>
</dbReference>
<dbReference type="InterPro" id="IPR036770">
    <property type="entry name" value="Ankyrin_rpt-contain_sf"/>
</dbReference>
<sequence length="691" mass="76903">MGRPAEEEQCFGCQCMATFPGPWLANGTFSKEYTCEDAKLQNLIPEFHWGGPKDGQKCRSCQAFALTIEDLDYPNGMGSPDNVVHNIFWVANIPGDWMAINETAVVELSEFAPTMVVGRNSRGDRGMEPPCPEKGMHRYHVVMWSLDSQLDDIDSDISYGALKSLLEEDEAQRQDAPKKEHRRRDKGKEVTDDKERKGSKESKVKSPDEIFGPSDAEGEEDQEGQEGGEEEPNEQDAEVKEPGPPGAPTGFTMKWDFEAEESQSPQGEETKFEDLTLYHVGTQNNEVAIIVIPDLWGWQAPRVRLLADYIAKAINGFAVVPRFLDNPPYKEGPHDDGVPEDFCIKNLDKDLMSLRSWLMKDTYEFFLMKFKIAANFVRRTAGAIRIGVVGIGWGAWMACYGAESLQAEFSCAVLHTPLLHILGAWDGVSIPRLIGKFGGPVLFTLPAEAPKEYERGGEYFEVNEALFRRQTECDDFRSMPYGFVCTGDMSDSREQQEIVRAFERTAQFLRKFLWPFPLGGGYAYLRYLAGKGDVEAMKKLLDMGVPAGGRDSQDEIEQAPVIYAAREGFAQACKVLAQYQADVNEVGGVARETALHVAVQHNKVRVVQTLLNLQANPQLQDSSGQAPLHKAARDGTVSCLQTLIAAAAMIDPRRILFPSYSQPGQMLLQRTSVDRLPGRSQTGTASPRLYN</sequence>
<evidence type="ECO:0000313" key="5">
    <source>
        <dbReference type="EMBL" id="CAK9016181.1"/>
    </source>
</evidence>
<organism evidence="5 6">
    <name type="scientific">Durusdinium trenchii</name>
    <dbReference type="NCBI Taxonomy" id="1381693"/>
    <lineage>
        <taxon>Eukaryota</taxon>
        <taxon>Sar</taxon>
        <taxon>Alveolata</taxon>
        <taxon>Dinophyceae</taxon>
        <taxon>Suessiales</taxon>
        <taxon>Symbiodiniaceae</taxon>
        <taxon>Durusdinium</taxon>
    </lineage>
</organism>
<dbReference type="Proteomes" id="UP001642484">
    <property type="component" value="Unassembled WGS sequence"/>
</dbReference>
<dbReference type="Pfam" id="PF12796">
    <property type="entry name" value="Ank_2"/>
    <property type="match status" value="1"/>
</dbReference>
<dbReference type="PROSITE" id="PS50297">
    <property type="entry name" value="ANK_REP_REGION"/>
    <property type="match status" value="2"/>
</dbReference>
<feature type="compositionally biased region" description="Acidic residues" evidence="4">
    <location>
        <begin position="216"/>
        <end position="236"/>
    </location>
</feature>
<dbReference type="Gene3D" id="3.90.280.10">
    <property type="entry name" value="PEBP-like"/>
    <property type="match status" value="1"/>
</dbReference>
<keyword evidence="1" id="KW-0677">Repeat</keyword>
<feature type="region of interest" description="Disordered" evidence="4">
    <location>
        <begin position="668"/>
        <end position="691"/>
    </location>
</feature>
<evidence type="ECO:0000256" key="4">
    <source>
        <dbReference type="SAM" id="MobiDB-lite"/>
    </source>
</evidence>
<dbReference type="SMART" id="SM00248">
    <property type="entry name" value="ANK"/>
    <property type="match status" value="3"/>
</dbReference>
<keyword evidence="2 3" id="KW-0040">ANK repeat</keyword>
<dbReference type="SUPFAM" id="SSF53474">
    <property type="entry name" value="alpha/beta-Hydrolases"/>
    <property type="match status" value="1"/>
</dbReference>
<proteinExistence type="predicted"/>
<feature type="repeat" description="ANK" evidence="3">
    <location>
        <begin position="623"/>
        <end position="655"/>
    </location>
</feature>
<evidence type="ECO:0000256" key="3">
    <source>
        <dbReference type="PROSITE-ProRule" id="PRU00023"/>
    </source>
</evidence>
<dbReference type="Gene3D" id="1.25.40.20">
    <property type="entry name" value="Ankyrin repeat-containing domain"/>
    <property type="match status" value="1"/>
</dbReference>
<evidence type="ECO:0000313" key="6">
    <source>
        <dbReference type="Proteomes" id="UP001642484"/>
    </source>
</evidence>
<reference evidence="5 6" key="1">
    <citation type="submission" date="2024-02" db="EMBL/GenBank/DDBJ databases">
        <authorList>
            <person name="Chen Y."/>
            <person name="Shah S."/>
            <person name="Dougan E. K."/>
            <person name="Thang M."/>
            <person name="Chan C."/>
        </authorList>
    </citation>
    <scope>NUCLEOTIDE SEQUENCE [LARGE SCALE GENOMIC DNA]</scope>
</reference>
<gene>
    <name evidence="5" type="ORF">CCMP2556_LOCUS12397</name>
</gene>
<name>A0ABP0JP09_9DINO</name>
<dbReference type="InterPro" id="IPR008914">
    <property type="entry name" value="PEBP"/>
</dbReference>
<dbReference type="PANTHER" id="PTHR24198">
    <property type="entry name" value="ANKYRIN REPEAT AND PROTEIN KINASE DOMAIN-CONTAINING PROTEIN"/>
    <property type="match status" value="1"/>
</dbReference>
<feature type="compositionally biased region" description="Basic and acidic residues" evidence="4">
    <location>
        <begin position="186"/>
        <end position="208"/>
    </location>
</feature>
<comment type="caution">
    <text evidence="5">The sequence shown here is derived from an EMBL/GenBank/DDBJ whole genome shotgun (WGS) entry which is preliminary data.</text>
</comment>
<evidence type="ECO:0000256" key="2">
    <source>
        <dbReference type="ARBA" id="ARBA00023043"/>
    </source>
</evidence>
<dbReference type="EMBL" id="CAXAMN010006014">
    <property type="protein sequence ID" value="CAK9016181.1"/>
    <property type="molecule type" value="Genomic_DNA"/>
</dbReference>
<accession>A0ABP0JP09</accession>
<feature type="repeat" description="ANK" evidence="3">
    <location>
        <begin position="590"/>
        <end position="622"/>
    </location>
</feature>
<protein>
    <submittedName>
        <fullName evidence="5">Uncharacterized protein</fullName>
    </submittedName>
</protein>
<dbReference type="PANTHER" id="PTHR24198:SF165">
    <property type="entry name" value="ANKYRIN REPEAT-CONTAINING PROTEIN-RELATED"/>
    <property type="match status" value="1"/>
</dbReference>
<evidence type="ECO:0000256" key="1">
    <source>
        <dbReference type="ARBA" id="ARBA00022737"/>
    </source>
</evidence>
<keyword evidence="6" id="KW-1185">Reference proteome</keyword>
<dbReference type="InterPro" id="IPR036610">
    <property type="entry name" value="PEBP-like_sf"/>
</dbReference>
<feature type="region of interest" description="Disordered" evidence="4">
    <location>
        <begin position="168"/>
        <end position="252"/>
    </location>
</feature>
<dbReference type="InterPro" id="IPR002110">
    <property type="entry name" value="Ankyrin_rpt"/>
</dbReference>